<feature type="repeat" description="TPR" evidence="4">
    <location>
        <begin position="354"/>
        <end position="387"/>
    </location>
</feature>
<keyword evidence="3" id="KW-0413">Isomerase</keyword>
<comment type="catalytic activity">
    <reaction evidence="3">
        <text>[protein]-peptidylproline (omega=180) = [protein]-peptidylproline (omega=0)</text>
        <dbReference type="Rhea" id="RHEA:16237"/>
        <dbReference type="Rhea" id="RHEA-COMP:10747"/>
        <dbReference type="Rhea" id="RHEA-COMP:10748"/>
        <dbReference type="ChEBI" id="CHEBI:83833"/>
        <dbReference type="ChEBI" id="CHEBI:83834"/>
        <dbReference type="EC" id="5.2.1.8"/>
    </reaction>
</comment>
<dbReference type="InterPro" id="IPR050754">
    <property type="entry name" value="FKBP4/5/8-like"/>
</dbReference>
<feature type="transmembrane region" description="Helical" evidence="6">
    <location>
        <begin position="436"/>
        <end position="458"/>
    </location>
</feature>
<feature type="compositionally biased region" description="Basic and acidic residues" evidence="5">
    <location>
        <begin position="397"/>
        <end position="409"/>
    </location>
</feature>
<dbReference type="Gene3D" id="1.25.40.10">
    <property type="entry name" value="Tetratricopeptide repeat domain"/>
    <property type="match status" value="1"/>
</dbReference>
<feature type="repeat" description="TPR" evidence="4">
    <location>
        <begin position="320"/>
        <end position="353"/>
    </location>
</feature>
<dbReference type="InterPro" id="IPR011990">
    <property type="entry name" value="TPR-like_helical_dom_sf"/>
</dbReference>
<feature type="domain" description="PPIase FKBP-type" evidence="7">
    <location>
        <begin position="169"/>
        <end position="253"/>
    </location>
</feature>
<evidence type="ECO:0000256" key="1">
    <source>
        <dbReference type="ARBA" id="ARBA00022737"/>
    </source>
</evidence>
<dbReference type="InterPro" id="IPR001179">
    <property type="entry name" value="PPIase_FKBP_dom"/>
</dbReference>
<name>A0ABR0YWL0_HUSHU</name>
<keyword evidence="6" id="KW-1133">Transmembrane helix</keyword>
<dbReference type="Gene3D" id="3.10.50.40">
    <property type="match status" value="1"/>
</dbReference>
<organism evidence="8 9">
    <name type="scientific">Huso huso</name>
    <name type="common">Beluga</name>
    <name type="synonym">Acipenser huso</name>
    <dbReference type="NCBI Taxonomy" id="61971"/>
    <lineage>
        <taxon>Eukaryota</taxon>
        <taxon>Metazoa</taxon>
        <taxon>Chordata</taxon>
        <taxon>Craniata</taxon>
        <taxon>Vertebrata</taxon>
        <taxon>Euteleostomi</taxon>
        <taxon>Actinopterygii</taxon>
        <taxon>Chondrostei</taxon>
        <taxon>Acipenseriformes</taxon>
        <taxon>Acipenseridae</taxon>
        <taxon>Huso</taxon>
    </lineage>
</organism>
<evidence type="ECO:0000313" key="8">
    <source>
        <dbReference type="EMBL" id="KAK6476979.1"/>
    </source>
</evidence>
<feature type="region of interest" description="Disordered" evidence="5">
    <location>
        <begin position="397"/>
        <end position="426"/>
    </location>
</feature>
<comment type="caution">
    <text evidence="8">The sequence shown here is derived from an EMBL/GenBank/DDBJ whole genome shotgun (WGS) entry which is preliminary data.</text>
</comment>
<dbReference type="PROSITE" id="PS50005">
    <property type="entry name" value="TPR"/>
    <property type="match status" value="2"/>
</dbReference>
<feature type="non-terminal residue" evidence="8">
    <location>
        <position position="1"/>
    </location>
</feature>
<dbReference type="PROSITE" id="PS50059">
    <property type="entry name" value="FKBP_PPIASE"/>
    <property type="match status" value="1"/>
</dbReference>
<dbReference type="Pfam" id="PF14559">
    <property type="entry name" value="TPR_19"/>
    <property type="match status" value="1"/>
</dbReference>
<dbReference type="InterPro" id="IPR046357">
    <property type="entry name" value="PPIase_dom_sf"/>
</dbReference>
<dbReference type="InterPro" id="IPR019734">
    <property type="entry name" value="TPR_rpt"/>
</dbReference>
<reference evidence="8 9" key="1">
    <citation type="submission" date="2021-05" db="EMBL/GenBank/DDBJ databases">
        <authorList>
            <person name="Zahm M."/>
            <person name="Klopp C."/>
            <person name="Cabau C."/>
            <person name="Kuhl H."/>
            <person name="Suciu R."/>
            <person name="Ciorpac M."/>
            <person name="Holostenco D."/>
            <person name="Gessner J."/>
            <person name="Wuertz S."/>
            <person name="Hohne C."/>
            <person name="Stock M."/>
            <person name="Gislard M."/>
            <person name="Lluch J."/>
            <person name="Milhes M."/>
            <person name="Lampietro C."/>
            <person name="Lopez Roques C."/>
            <person name="Donnadieu C."/>
            <person name="Du K."/>
            <person name="Schartl M."/>
            <person name="Guiguen Y."/>
        </authorList>
    </citation>
    <scope>NUCLEOTIDE SEQUENCE [LARGE SCALE GENOMIC DNA]</scope>
    <source>
        <strain evidence="8">Hh-F2</strain>
        <tissue evidence="8">Blood</tissue>
    </source>
</reference>
<dbReference type="Pfam" id="PF00254">
    <property type="entry name" value="FKBP_C"/>
    <property type="match status" value="1"/>
</dbReference>
<dbReference type="SMART" id="SM00028">
    <property type="entry name" value="TPR"/>
    <property type="match status" value="3"/>
</dbReference>
<dbReference type="PANTHER" id="PTHR46512:SF2">
    <property type="entry name" value="PEPTIDYLPROLYL ISOMERASE"/>
    <property type="match status" value="1"/>
</dbReference>
<evidence type="ECO:0000313" key="9">
    <source>
        <dbReference type="Proteomes" id="UP001369086"/>
    </source>
</evidence>
<dbReference type="EMBL" id="JAHFZB010000022">
    <property type="protein sequence ID" value="KAK6476979.1"/>
    <property type="molecule type" value="Genomic_DNA"/>
</dbReference>
<evidence type="ECO:0000256" key="6">
    <source>
        <dbReference type="SAM" id="Phobius"/>
    </source>
</evidence>
<evidence type="ECO:0000256" key="3">
    <source>
        <dbReference type="PROSITE-ProRule" id="PRU00277"/>
    </source>
</evidence>
<sequence>LNKKSKPGNCGEDMEKPEFDSKACPDCEAWVSKEEDKKQPVKPGETEESRGEASSSSSSSALESLGVPGMEAEDGNQRKTPGLGKTVRFQVPPEIVTTAAVGSSEGSFFQGYDLEDLASSSLKDFFEFEDWLDITGNSVVPVPFLPEDKLLRKKVLTPGMGVCSQPKSGQEVTVKVQGMLEDGTIIEKDPKLTFVIGDRDVNQALELCAPLMQKDEIALLITSAKYAYGQRGRDPDIPADASLLYELQLLEVRERPSLQSLSASDCIRIGSQKRERGNYYFQREEYQDAFQSYSTALQVLSAPASATPTLEHEELRGGRVKCLNNLAAVHIKLERYNDALETSSSVLELDPDNVKALFRKGKLLSDKGEFQEAMETLKKALKLEPSTKAIHLELSKLVKKQTGDNETPKRKPKPTQNLGESLAPFPKPLKKNPSGIPWELLLAAIVVAVGTLVTSMILSARN</sequence>
<evidence type="ECO:0000256" key="4">
    <source>
        <dbReference type="PROSITE-ProRule" id="PRU00339"/>
    </source>
</evidence>
<accession>A0ABR0YWL0</accession>
<dbReference type="Proteomes" id="UP001369086">
    <property type="component" value="Unassembled WGS sequence"/>
</dbReference>
<dbReference type="PROSITE" id="PS50293">
    <property type="entry name" value="TPR_REGION"/>
    <property type="match status" value="1"/>
</dbReference>
<proteinExistence type="predicted"/>
<dbReference type="PANTHER" id="PTHR46512">
    <property type="entry name" value="PEPTIDYLPROLYL ISOMERASE"/>
    <property type="match status" value="1"/>
</dbReference>
<dbReference type="EC" id="5.2.1.8" evidence="3"/>
<feature type="compositionally biased region" description="Basic and acidic residues" evidence="5">
    <location>
        <begin position="13"/>
        <end position="51"/>
    </location>
</feature>
<dbReference type="SUPFAM" id="SSF48452">
    <property type="entry name" value="TPR-like"/>
    <property type="match status" value="1"/>
</dbReference>
<evidence type="ECO:0000259" key="7">
    <source>
        <dbReference type="PROSITE" id="PS50059"/>
    </source>
</evidence>
<keyword evidence="6" id="KW-0812">Transmembrane</keyword>
<keyword evidence="2 4" id="KW-0802">TPR repeat</keyword>
<feature type="compositionally biased region" description="Low complexity" evidence="5">
    <location>
        <begin position="52"/>
        <end position="66"/>
    </location>
</feature>
<gene>
    <name evidence="8" type="ORF">HHUSO_G23501</name>
</gene>
<keyword evidence="6" id="KW-0472">Membrane</keyword>
<protein>
    <recommendedName>
        <fullName evidence="3">peptidylprolyl isomerase</fullName>
        <ecNumber evidence="3">5.2.1.8</ecNumber>
    </recommendedName>
</protein>
<feature type="region of interest" description="Disordered" evidence="5">
    <location>
        <begin position="1"/>
        <end position="84"/>
    </location>
</feature>
<keyword evidence="1" id="KW-0677">Repeat</keyword>
<keyword evidence="3" id="KW-0697">Rotamase</keyword>
<dbReference type="SUPFAM" id="SSF54534">
    <property type="entry name" value="FKBP-like"/>
    <property type="match status" value="1"/>
</dbReference>
<evidence type="ECO:0000256" key="2">
    <source>
        <dbReference type="ARBA" id="ARBA00022803"/>
    </source>
</evidence>
<keyword evidence="9" id="KW-1185">Reference proteome</keyword>
<evidence type="ECO:0000256" key="5">
    <source>
        <dbReference type="SAM" id="MobiDB-lite"/>
    </source>
</evidence>